<reference evidence="3 4" key="1">
    <citation type="journal article" date="2019" name="Sci. Rep.">
        <title>Nanopore sequencing improves the draft genome of the human pathogenic amoeba Naegleria fowleri.</title>
        <authorList>
            <person name="Liechti N."/>
            <person name="Schurch N."/>
            <person name="Bruggmann R."/>
            <person name="Wittwer M."/>
        </authorList>
    </citation>
    <scope>NUCLEOTIDE SEQUENCE [LARGE SCALE GENOMIC DNA]</scope>
    <source>
        <strain evidence="3 4">ATCC 30894</strain>
    </source>
</reference>
<evidence type="ECO:0000256" key="2">
    <source>
        <dbReference type="SAM" id="Phobius"/>
    </source>
</evidence>
<name>A0A6A5BC88_NAEFO</name>
<accession>A0A6A5BC88</accession>
<protein>
    <recommendedName>
        <fullName evidence="5">Transmembrane protein</fullName>
    </recommendedName>
</protein>
<sequence length="587" mass="66262">MKHNNNYTTHLVESFQKKHLFSMISFLVLFSISNLFCMQTEYPSLKRIEISSTFGKTENVTSNKAFRYSAFEDTTLSISVKFNANVTPIQVMTESLSVSVYNYYYVVSGNPDPSFTLLGVYRFTIHHVNVSDVQNDITLEIALRYPFGIFNVNSSTVGFYKFNSYYFSPTNSRTFYNYANFQTTVLSFCKSNRFTPCNIVFGVFGVKKDYTSASFGTVQTVHGPSSFRYILGGPYYNLQTLTLTFKGQIPYSVSPTFNLTMYTPNNSSEIPLNYYMLKAFTYETSTPEPSIFQQTWEYYFGTSRNFKDYSGKEIVVDVSKLECACKSSTSHSFSPSYGSIVSALNDKITCTGRGSKFCRYLAIIAPEPVVKNLETEGIPFFTTLRKGLTSYYKVSLDPFQTLYIDVKIYVGNAYMKIKKGSIPTSTNYDLEKFLFMPSSVEIKGDASLTTHYIAISNDYATSVEYHISVRSTDFQDMVGKKLSPILFFSIMSILFCALSGLIVAVVIRRNRRHTPKEYTVPDIPLETMNTYSMTPTSTINNNNHGAQYYEPTHHMIQSNTSSSSSSSSGIIPDSHGGGFKPPSLRHV</sequence>
<keyword evidence="2" id="KW-0472">Membrane</keyword>
<organism evidence="3 4">
    <name type="scientific">Naegleria fowleri</name>
    <name type="common">Brain eating amoeba</name>
    <dbReference type="NCBI Taxonomy" id="5763"/>
    <lineage>
        <taxon>Eukaryota</taxon>
        <taxon>Discoba</taxon>
        <taxon>Heterolobosea</taxon>
        <taxon>Tetramitia</taxon>
        <taxon>Eutetramitia</taxon>
        <taxon>Vahlkampfiidae</taxon>
        <taxon>Naegleria</taxon>
    </lineage>
</organism>
<evidence type="ECO:0000256" key="1">
    <source>
        <dbReference type="SAM" id="MobiDB-lite"/>
    </source>
</evidence>
<dbReference type="RefSeq" id="XP_044559420.1">
    <property type="nucleotide sequence ID" value="XM_044709788.1"/>
</dbReference>
<dbReference type="Proteomes" id="UP000444721">
    <property type="component" value="Unassembled WGS sequence"/>
</dbReference>
<evidence type="ECO:0008006" key="5">
    <source>
        <dbReference type="Google" id="ProtNLM"/>
    </source>
</evidence>
<comment type="caution">
    <text evidence="3">The sequence shown here is derived from an EMBL/GenBank/DDBJ whole genome shotgun (WGS) entry which is preliminary data.</text>
</comment>
<dbReference type="OMA" id="IAISNDY"/>
<feature type="region of interest" description="Disordered" evidence="1">
    <location>
        <begin position="556"/>
        <end position="587"/>
    </location>
</feature>
<dbReference type="AlphaFoldDB" id="A0A6A5BC88"/>
<keyword evidence="2" id="KW-1133">Transmembrane helix</keyword>
<feature type="transmembrane region" description="Helical" evidence="2">
    <location>
        <begin position="485"/>
        <end position="507"/>
    </location>
</feature>
<dbReference type="VEuPathDB" id="AmoebaDB:NfTy_077660"/>
<evidence type="ECO:0000313" key="3">
    <source>
        <dbReference type="EMBL" id="KAF0974707.1"/>
    </source>
</evidence>
<feature type="transmembrane region" description="Helical" evidence="2">
    <location>
        <begin position="20"/>
        <end position="36"/>
    </location>
</feature>
<keyword evidence="4" id="KW-1185">Reference proteome</keyword>
<dbReference type="VEuPathDB" id="AmoebaDB:NF0021480"/>
<dbReference type="VEuPathDB" id="AmoebaDB:FDP41_006181"/>
<dbReference type="OrthoDB" id="10374319at2759"/>
<evidence type="ECO:0000313" key="4">
    <source>
        <dbReference type="Proteomes" id="UP000444721"/>
    </source>
</evidence>
<proteinExistence type="predicted"/>
<gene>
    <name evidence="3" type="ORF">FDP41_006181</name>
</gene>
<dbReference type="GeneID" id="68113399"/>
<keyword evidence="2" id="KW-0812">Transmembrane</keyword>
<dbReference type="EMBL" id="VFQX01000051">
    <property type="protein sequence ID" value="KAF0974707.1"/>
    <property type="molecule type" value="Genomic_DNA"/>
</dbReference>